<feature type="region of interest" description="Disordered" evidence="1">
    <location>
        <begin position="1789"/>
        <end position="1808"/>
    </location>
</feature>
<feature type="region of interest" description="Disordered" evidence="1">
    <location>
        <begin position="163"/>
        <end position="188"/>
    </location>
</feature>
<name>A0ABY7DDK2_MYAAR</name>
<keyword evidence="3" id="KW-1185">Reference proteome</keyword>
<evidence type="ECO:0000256" key="1">
    <source>
        <dbReference type="SAM" id="MobiDB-lite"/>
    </source>
</evidence>
<evidence type="ECO:0000313" key="2">
    <source>
        <dbReference type="EMBL" id="WAQ94474.1"/>
    </source>
</evidence>
<feature type="compositionally biased region" description="Basic and acidic residues" evidence="1">
    <location>
        <begin position="615"/>
        <end position="630"/>
    </location>
</feature>
<feature type="region of interest" description="Disordered" evidence="1">
    <location>
        <begin position="933"/>
        <end position="990"/>
    </location>
</feature>
<feature type="compositionally biased region" description="Polar residues" evidence="1">
    <location>
        <begin position="434"/>
        <end position="445"/>
    </location>
</feature>
<feature type="compositionally biased region" description="Basic and acidic residues" evidence="1">
    <location>
        <begin position="677"/>
        <end position="702"/>
    </location>
</feature>
<feature type="compositionally biased region" description="Basic and acidic residues" evidence="1">
    <location>
        <begin position="519"/>
        <end position="561"/>
    </location>
</feature>
<feature type="compositionally biased region" description="Basic and acidic residues" evidence="1">
    <location>
        <begin position="446"/>
        <end position="468"/>
    </location>
</feature>
<feature type="compositionally biased region" description="Basic and acidic residues" evidence="1">
    <location>
        <begin position="1736"/>
        <end position="1755"/>
    </location>
</feature>
<feature type="compositionally biased region" description="Basic and acidic residues" evidence="1">
    <location>
        <begin position="490"/>
        <end position="512"/>
    </location>
</feature>
<feature type="region of interest" description="Disordered" evidence="1">
    <location>
        <begin position="411"/>
        <end position="565"/>
    </location>
</feature>
<feature type="region of interest" description="Disordered" evidence="1">
    <location>
        <begin position="1994"/>
        <end position="2090"/>
    </location>
</feature>
<feature type="compositionally biased region" description="Acidic residues" evidence="1">
    <location>
        <begin position="1185"/>
        <end position="1194"/>
    </location>
</feature>
<feature type="region of interest" description="Disordered" evidence="1">
    <location>
        <begin position="1162"/>
        <end position="1221"/>
    </location>
</feature>
<protein>
    <submittedName>
        <fullName evidence="2">Uncharacterized protein</fullName>
    </submittedName>
</protein>
<feature type="compositionally biased region" description="Polar residues" evidence="1">
    <location>
        <begin position="605"/>
        <end position="614"/>
    </location>
</feature>
<feature type="compositionally biased region" description="Polar residues" evidence="1">
    <location>
        <begin position="166"/>
        <end position="188"/>
    </location>
</feature>
<accession>A0ABY7DDK2</accession>
<feature type="compositionally biased region" description="Basic and acidic residues" evidence="1">
    <location>
        <begin position="1703"/>
        <end position="1729"/>
    </location>
</feature>
<feature type="region of interest" description="Disordered" evidence="1">
    <location>
        <begin position="654"/>
        <end position="769"/>
    </location>
</feature>
<evidence type="ECO:0000313" key="3">
    <source>
        <dbReference type="Proteomes" id="UP001164746"/>
    </source>
</evidence>
<dbReference type="Proteomes" id="UP001164746">
    <property type="component" value="Chromosome 1"/>
</dbReference>
<feature type="compositionally biased region" description="Basic and acidic residues" evidence="1">
    <location>
        <begin position="1930"/>
        <end position="1970"/>
    </location>
</feature>
<feature type="compositionally biased region" description="Basic and acidic residues" evidence="1">
    <location>
        <begin position="940"/>
        <end position="985"/>
    </location>
</feature>
<feature type="region of interest" description="Disordered" evidence="1">
    <location>
        <begin position="1647"/>
        <end position="1670"/>
    </location>
</feature>
<dbReference type="EMBL" id="CP111012">
    <property type="protein sequence ID" value="WAQ94474.1"/>
    <property type="molecule type" value="Genomic_DNA"/>
</dbReference>
<proteinExistence type="predicted"/>
<feature type="region of interest" description="Disordered" evidence="1">
    <location>
        <begin position="1692"/>
        <end position="1764"/>
    </location>
</feature>
<feature type="compositionally biased region" description="Basic and acidic residues" evidence="1">
    <location>
        <begin position="1825"/>
        <end position="1923"/>
    </location>
</feature>
<feature type="compositionally biased region" description="Basic and acidic residues" evidence="1">
    <location>
        <begin position="1169"/>
        <end position="1184"/>
    </location>
</feature>
<feature type="compositionally biased region" description="Basic and acidic residues" evidence="1">
    <location>
        <begin position="711"/>
        <end position="763"/>
    </location>
</feature>
<feature type="region of interest" description="Disordered" evidence="1">
    <location>
        <begin position="594"/>
        <end position="630"/>
    </location>
</feature>
<sequence>MNQKNAPGYGYNPGYEPQPFVCPSVPTNSASIFGLTAHGNNNPPPIQPIPPNEAGGHSQPIYVAQKLNQMNAPQPTQPIQSQTSGVSGDVQQKQIAFLEAKSLIEKIQSGSWTSLPGLCKPGAAFNPDAQNMPGVIDSLAQKPEMAGSPIQRPGVASYQTHRPYFSDSQTNRPGMASSQSQRPGIISSQTHGYGIMSSQTERYGIMSSHTQRPGIMTYQTQGPGIARSQTEIPGIANIQTRIPGIANIQTQIPGIASSQTQIPEIASSQTQIPEIQRSLTQRLCTTNSLTQSPGTVPNQVQIPGIHEDIIQNPLQTESRETMKLDDLGYKGEQKEREHFGREKALEEIDRYRTGRINEVKDVYNRKEDKYVDRLKSSDDKLKKSNDYDKAITGDSFLDEVRRKRMVQDFCRKDGSSEKDVGRKSPTVFDYGHSKNYTVGSLNAYDQDNRYETETRAESQKYREQDSSGKDNYSGRQKPKPADDLYDEVDSYEKMEKYSRSEKDFWGNRDSHRALSYKSETPKENKYEKVVDGRDMDEYKRDRASDLEEKGYSPRDTHDETNTRSPEYINWNDMEYFDKTFDEEMEYTTMDTGHAGATISDERMQSIETKTSQPKDSYERHSMYQSEKNEKEYEIEYRDYERTYELDRDKVEFERKNEIFGLERTTDRGKGKGYTDSFGKERRREKGYERYRKERHTSDEKNSVDSSTGSSEDYRNVREEDRSAYRQRERNEERYNRYQRDRKEQRPRESSGKRHDEDRVKEEESNAEGIQIMELKEKKTVEKTEDFQAVTKETIRVDNILQSQTKKREHRGRTKQLYENVQKQGKDNRDGIKHKARRERRLDLRCMKISCLGQVASWMRWKKERFPWMMACQERDEDCNLSCKDQTGYDNHLKSDLHLLYPQKEVPTGLFTEVERLPQGQGHLRSHTIGHMIEAGSAPANDRDKKLTSTNEKKSEETKQEMKIKVEGEKKDNEPKENQTEEKKEEQEDEQDVECLLYRQFDLAGDSPLLGLDEIYEFQKYNSRQPQHYVCKLCNNKGTPLPEREKQEDIPPVEACEYISQFDNLLQAAKDGGLKDSTLIGLSYIKELFHPTNEEAPKYSCALCKCLCGDNTIIYHLIGKKHRMQYLKCHHEELFKQFTANQRLVVQELPKKIRDLKTEKIPDSTQVLDESARAEISEEEHVKKDEEEEENEEYSGELTPPQDGEPTPLVTQDNKPAPGSGLPAIKFGIKKTEAAPTPAKIKNQSIIKSSRNSKFITVYSGFFKKFPVIGLQWVSEFQKPDPKHEPWYMCFMCQQKLQWKNILDHVTSNIHRLNYMTDKAKAKSLIERFCKDIADTEGPQNVEVMLELNVNTEAFKGVSKIQENIKAHTATTSSALVSNTDAITTPTTTVAQAVQPFGGASTLVPSFPLPQQASGFPAQQLVPSIPPQLANMAPRNVLVPSMPMATSLPDFSIPPPGFPRFPNVSGPPPLLLPPAPSVSMFQITPPPQGQSPAQIAPNLRPTMAPNQPSHSPFGPNFSQSIPNVPFSTTVSHNPSVSQISNMKIPPPAVSISQAIVYPLSSQSVHASQSNVSLAAVPMSVSTPFSKQHPWQTSLPQLTATLIASSLPTAASGSENKIGEIACPSYQLEKTSSENYKARTATDEQYASGYSATTHESYDPEEPGFDRGDKRKYGELDDLNVVTGRSDRIVALKKERYSRSPSGSRETEEFRRVRLRSRSPDSRYNRSKDQRSFSPPRDIYRHHPNESDTYKYSERSYPESSAQYDRELDKDQLDMLLKKYNDREDGFDDFDDFLTNEDSQNKYEPERKVQLRHDRQRIQVNFGPGVSREDIEVPSRADEGSRSKTYDPHGRRERYEDTYEHRRYEHGHSREERSYRSEKLSTDSLERNYEHKAGSLERNGEGYHGRSSSFDREREREKYSFERYRPRGHSREKKEEYVRERTYREDDRLRQGAEGRSDNADKKIRNEPSREEIDELLRQAAEDVVPDKIEDPRYHQIRLEKDRARPVRLPEDRGQDRWHDREEEERYRDRHADLDGRYRDFPNDRRGGRNLSDKSGRNPDVDWHEERGYDRRAGPDMRSDDTRKDMRSANYY</sequence>
<reference evidence="2" key="1">
    <citation type="submission" date="2022-11" db="EMBL/GenBank/DDBJ databases">
        <title>Centuries of genome instability and evolution in soft-shell clam transmissible cancer (bioRxiv).</title>
        <authorList>
            <person name="Hart S.F.M."/>
            <person name="Yonemitsu M.A."/>
            <person name="Giersch R.M."/>
            <person name="Beal B.F."/>
            <person name="Arriagada G."/>
            <person name="Davis B.W."/>
            <person name="Ostrander E.A."/>
            <person name="Goff S.P."/>
            <person name="Metzger M.J."/>
        </authorList>
    </citation>
    <scope>NUCLEOTIDE SEQUENCE</scope>
    <source>
        <strain evidence="2">MELC-2E11</strain>
        <tissue evidence="2">Siphon/mantle</tissue>
    </source>
</reference>
<feature type="compositionally biased region" description="Basic and acidic residues" evidence="1">
    <location>
        <begin position="411"/>
        <end position="422"/>
    </location>
</feature>
<feature type="region of interest" description="Disordered" evidence="1">
    <location>
        <begin position="1816"/>
        <end position="1970"/>
    </location>
</feature>
<gene>
    <name evidence="2" type="ORF">MAR_006945</name>
</gene>
<organism evidence="2 3">
    <name type="scientific">Mya arenaria</name>
    <name type="common">Soft-shell clam</name>
    <dbReference type="NCBI Taxonomy" id="6604"/>
    <lineage>
        <taxon>Eukaryota</taxon>
        <taxon>Metazoa</taxon>
        <taxon>Spiralia</taxon>
        <taxon>Lophotrochozoa</taxon>
        <taxon>Mollusca</taxon>
        <taxon>Bivalvia</taxon>
        <taxon>Autobranchia</taxon>
        <taxon>Heteroconchia</taxon>
        <taxon>Euheterodonta</taxon>
        <taxon>Imparidentia</taxon>
        <taxon>Neoheterodontei</taxon>
        <taxon>Myida</taxon>
        <taxon>Myoidea</taxon>
        <taxon>Myidae</taxon>
        <taxon>Mya</taxon>
    </lineage>
</organism>
<feature type="compositionally biased region" description="Basic and acidic residues" evidence="1">
    <location>
        <begin position="1797"/>
        <end position="1808"/>
    </location>
</feature>